<dbReference type="Pfam" id="PF19440">
    <property type="entry name" value="TTC7_N"/>
    <property type="match status" value="1"/>
</dbReference>
<evidence type="ECO:0000313" key="4">
    <source>
        <dbReference type="Proteomes" id="UP000694559"/>
    </source>
</evidence>
<dbReference type="Ensembl" id="ENSNNAT00000003913.1">
    <property type="protein sequence ID" value="ENSNNAP00000003735.1"/>
    <property type="gene ID" value="ENSNNAG00000002538.1"/>
</dbReference>
<reference evidence="3" key="2">
    <citation type="submission" date="2025-09" db="UniProtKB">
        <authorList>
            <consortium name="Ensembl"/>
        </authorList>
    </citation>
    <scope>IDENTIFICATION</scope>
</reference>
<feature type="repeat" description="TPR" evidence="1">
    <location>
        <begin position="672"/>
        <end position="705"/>
    </location>
</feature>
<evidence type="ECO:0000313" key="3">
    <source>
        <dbReference type="Ensembl" id="ENSNNAP00000003735.1"/>
    </source>
</evidence>
<dbReference type="GO" id="GO:0072659">
    <property type="term" value="P:protein localization to plasma membrane"/>
    <property type="evidence" value="ECO:0007669"/>
    <property type="project" value="TreeGrafter"/>
</dbReference>
<gene>
    <name evidence="3" type="primary">TTC7A</name>
</gene>
<dbReference type="PANTHER" id="PTHR23083">
    <property type="entry name" value="TETRATRICOPEPTIDE REPEAT PROTEIN, TPR"/>
    <property type="match status" value="1"/>
</dbReference>
<dbReference type="PANTHER" id="PTHR23083:SF475">
    <property type="entry name" value="TETRATRICOPEPTIDE REPEAT PROTEIN 7A"/>
    <property type="match status" value="1"/>
</dbReference>
<keyword evidence="4" id="KW-1185">Reference proteome</keyword>
<name>A0A8C6VEH7_NAJNA</name>
<protein>
    <submittedName>
        <fullName evidence="3">Tetratricopeptide repeat domain 7A</fullName>
    </submittedName>
</protein>
<dbReference type="GO" id="GO:0005886">
    <property type="term" value="C:plasma membrane"/>
    <property type="evidence" value="ECO:0007669"/>
    <property type="project" value="TreeGrafter"/>
</dbReference>
<dbReference type="InterPro" id="IPR019734">
    <property type="entry name" value="TPR_rpt"/>
</dbReference>
<dbReference type="Gene3D" id="1.25.40.10">
    <property type="entry name" value="Tetratricopeptide repeat domain"/>
    <property type="match status" value="2"/>
</dbReference>
<sequence length="785" mass="88229">MGKTQTHPHVLPKGGVRKKSEDYENLLAAEALLELCLKENVAKIKETMPLMEKTEPKLSDAKKFLTDILNRGKLLPKDMTEAMLLLAKLHYIEGCYRETLSLYARAGLEGLVIEKKPLYKLRLLTEAFVIKGLALERSPNSIASQVRLSEREEEIMTCFERACVIAQIFLQELEKSFNNTHTRSIKGSNISSLDFELPYFLEAALQSAYVAHLKRGNIIQGIRNLRELLRTMETKATLSFRMTATKQLAELLLHSLSEDCYWSPLSDPLPEFMKKEDSAYICTTLRRKLQQHAGDNIYSPHDNVEEALLLLLISESMANQDAVISRAPDQKDDRVISLQSTSAVYDLLSITLGRRGQYVMLSECLERAMKLAFGEFHLWYQLALAMTACGKLEEGERFAKMVVGMGEGAGEFLAKGFLALGLTYSLQATDATLKSTQDDLHQRALQNLERAHHLAPEDHQIILYISLQLALIRQICDAIEHLQEALKLCKDDMNSLHLLALLFSSQKHYQHALDVMDVALAEYPDCFHLLFTKIKLELVHKGPEEALVTCRQMLHQWQMLYNVSQQSDSEKANSLTETVPAKKNNNVYLTLPDAHDNDSGSQRASSIAASRLEQAMSEITMQSSASKQGPIQLWTTLEQIWLQAAEVFMEQQHLKEAGFCIQEAASLFPTSHAVLYMRGRLAEMNGSLEEAKQLYDEALTVNPSGVEIMNCLGLVLNKLGRRNLAQKVLQDAVQIQSTSHKAWNSLGEVLHAQGKNEAAVECFLTALDLESSSPIIPFTIIPREL</sequence>
<keyword evidence="1" id="KW-0802">TPR repeat</keyword>
<proteinExistence type="predicted"/>
<dbReference type="Proteomes" id="UP000694559">
    <property type="component" value="Unplaced"/>
</dbReference>
<dbReference type="PROSITE" id="PS50005">
    <property type="entry name" value="TPR"/>
    <property type="match status" value="2"/>
</dbReference>
<dbReference type="Pfam" id="PF13181">
    <property type="entry name" value="TPR_8"/>
    <property type="match status" value="1"/>
</dbReference>
<dbReference type="OrthoDB" id="29013at2759"/>
<accession>A0A8C6VEH7</accession>
<feature type="repeat" description="TPR" evidence="1">
    <location>
        <begin position="740"/>
        <end position="773"/>
    </location>
</feature>
<dbReference type="InterPro" id="IPR045819">
    <property type="entry name" value="TTC7_N"/>
</dbReference>
<organism evidence="3 4">
    <name type="scientific">Naja naja</name>
    <name type="common">Indian cobra</name>
    <dbReference type="NCBI Taxonomy" id="35670"/>
    <lineage>
        <taxon>Eukaryota</taxon>
        <taxon>Metazoa</taxon>
        <taxon>Chordata</taxon>
        <taxon>Craniata</taxon>
        <taxon>Vertebrata</taxon>
        <taxon>Euteleostomi</taxon>
        <taxon>Lepidosauria</taxon>
        <taxon>Squamata</taxon>
        <taxon>Bifurcata</taxon>
        <taxon>Unidentata</taxon>
        <taxon>Episquamata</taxon>
        <taxon>Toxicofera</taxon>
        <taxon>Serpentes</taxon>
        <taxon>Colubroidea</taxon>
        <taxon>Elapidae</taxon>
        <taxon>Elapinae</taxon>
        <taxon>Naja</taxon>
    </lineage>
</organism>
<dbReference type="FunFam" id="1.25.40.10:FF:000066">
    <property type="entry name" value="Tetratricopeptide repeat domain 7A"/>
    <property type="match status" value="1"/>
</dbReference>
<dbReference type="Pfam" id="PF13432">
    <property type="entry name" value="TPR_16"/>
    <property type="match status" value="1"/>
</dbReference>
<dbReference type="GeneTree" id="ENSGT00940000158638"/>
<dbReference type="InterPro" id="IPR011990">
    <property type="entry name" value="TPR-like_helical_dom_sf"/>
</dbReference>
<dbReference type="InterPro" id="IPR051722">
    <property type="entry name" value="Endocytosis_PI4K-reg_protein"/>
</dbReference>
<evidence type="ECO:0000256" key="1">
    <source>
        <dbReference type="PROSITE-ProRule" id="PRU00339"/>
    </source>
</evidence>
<dbReference type="GO" id="GO:0046854">
    <property type="term" value="P:phosphatidylinositol phosphate biosynthetic process"/>
    <property type="evidence" value="ECO:0007669"/>
    <property type="project" value="TreeGrafter"/>
</dbReference>
<dbReference type="SMART" id="SM00028">
    <property type="entry name" value="TPR"/>
    <property type="match status" value="6"/>
</dbReference>
<reference evidence="3" key="1">
    <citation type="submission" date="2025-08" db="UniProtKB">
        <authorList>
            <consortium name="Ensembl"/>
        </authorList>
    </citation>
    <scope>IDENTIFICATION</scope>
</reference>
<evidence type="ECO:0000259" key="2">
    <source>
        <dbReference type="Pfam" id="PF19440"/>
    </source>
</evidence>
<dbReference type="AlphaFoldDB" id="A0A8C6VEH7"/>
<dbReference type="SUPFAM" id="SSF48452">
    <property type="entry name" value="TPR-like"/>
    <property type="match status" value="2"/>
</dbReference>
<feature type="domain" description="Tetratricopeptide repeat protein 7 N-terminal" evidence="2">
    <location>
        <begin position="18"/>
        <end position="365"/>
    </location>
</feature>